<evidence type="ECO:0000256" key="5">
    <source>
        <dbReference type="ARBA" id="ARBA00022860"/>
    </source>
</evidence>
<proteinExistence type="inferred from homology"/>
<evidence type="ECO:0000256" key="3">
    <source>
        <dbReference type="ARBA" id="ARBA00022692"/>
    </source>
</evidence>
<dbReference type="Gramene" id="ESQ50756">
    <property type="protein sequence ID" value="ESQ50756"/>
    <property type="gene ID" value="EUTSA_v10022829mg"/>
</dbReference>
<organism evidence="11 12">
    <name type="scientific">Eutrema salsugineum</name>
    <name type="common">Saltwater cress</name>
    <name type="synonym">Sisymbrium salsugineum</name>
    <dbReference type="NCBI Taxonomy" id="72664"/>
    <lineage>
        <taxon>Eukaryota</taxon>
        <taxon>Viridiplantae</taxon>
        <taxon>Streptophyta</taxon>
        <taxon>Embryophyta</taxon>
        <taxon>Tracheophyta</taxon>
        <taxon>Spermatophyta</taxon>
        <taxon>Magnoliopsida</taxon>
        <taxon>eudicotyledons</taxon>
        <taxon>Gunneridae</taxon>
        <taxon>Pentapetalae</taxon>
        <taxon>rosids</taxon>
        <taxon>malvids</taxon>
        <taxon>Brassicales</taxon>
        <taxon>Brassicaceae</taxon>
        <taxon>Eutremeae</taxon>
        <taxon>Eutrema</taxon>
    </lineage>
</organism>
<dbReference type="PANTHER" id="PTHR31942">
    <property type="entry name" value="MLO-LIKE PROTEIN 1"/>
    <property type="match status" value="1"/>
</dbReference>
<evidence type="ECO:0000313" key="11">
    <source>
        <dbReference type="EMBL" id="ESQ50756.1"/>
    </source>
</evidence>
<reference evidence="11 12" key="1">
    <citation type="journal article" date="2013" name="Front. Plant Sci.">
        <title>The Reference Genome of the Halophytic Plant Eutrema salsugineum.</title>
        <authorList>
            <person name="Yang R."/>
            <person name="Jarvis D.E."/>
            <person name="Chen H."/>
            <person name="Beilstein M.A."/>
            <person name="Grimwood J."/>
            <person name="Jenkins J."/>
            <person name="Shu S."/>
            <person name="Prochnik S."/>
            <person name="Xin M."/>
            <person name="Ma C."/>
            <person name="Schmutz J."/>
            <person name="Wing R.A."/>
            <person name="Mitchell-Olds T."/>
            <person name="Schumaker K.S."/>
            <person name="Wang X."/>
        </authorList>
    </citation>
    <scope>NUCLEOTIDE SEQUENCE [LARGE SCALE GENOMIC DNA]</scope>
</reference>
<evidence type="ECO:0000256" key="8">
    <source>
        <dbReference type="ARBA" id="ARBA00023265"/>
    </source>
</evidence>
<dbReference type="STRING" id="72664.V4NVB5"/>
<dbReference type="InterPro" id="IPR004326">
    <property type="entry name" value="Mlo"/>
</dbReference>
<dbReference type="Pfam" id="PF03094">
    <property type="entry name" value="Mlo"/>
    <property type="match status" value="1"/>
</dbReference>
<feature type="region of interest" description="Disordered" evidence="9">
    <location>
        <begin position="210"/>
        <end position="245"/>
    </location>
</feature>
<keyword evidence="4" id="KW-0611">Plant defense</keyword>
<dbReference type="PANTHER" id="PTHR31942:SF49">
    <property type="entry name" value="MLO-LIKE PROTEIN 8"/>
    <property type="match status" value="1"/>
</dbReference>
<evidence type="ECO:0000256" key="1">
    <source>
        <dbReference type="ARBA" id="ARBA00004141"/>
    </source>
</evidence>
<dbReference type="KEGG" id="eus:EUTSA_v10022829mg"/>
<evidence type="ECO:0000313" key="12">
    <source>
        <dbReference type="Proteomes" id="UP000030689"/>
    </source>
</evidence>
<keyword evidence="8" id="KW-0568">Pathogenesis-related protein</keyword>
<sequence>MSFSFQFPEIKSVLCPKTIKSRQSKCSSSRHTRIVFAPSSINLKGFLERGNKFESVSFRNESVLWDRHKKALLDALEKIKISCFLSVAELMILSFISLLLTFGENYILKICIPSHVAHTMLPCPVPTPWKEEEDEKREGHRKLLCSKNCENETINLISAKALHQLHILIFFLAILHVLYSFLTMMLGRLKMRGWKHWEKEKSSTITSFQQMETKTGETSRAGVNHSKEFSFVKPAPSKEPSSQDR</sequence>
<evidence type="ECO:0000256" key="10">
    <source>
        <dbReference type="SAM" id="Phobius"/>
    </source>
</evidence>
<dbReference type="Proteomes" id="UP000030689">
    <property type="component" value="Unassembled WGS sequence"/>
</dbReference>
<dbReference type="EMBL" id="KI517392">
    <property type="protein sequence ID" value="ESQ50756.1"/>
    <property type="molecule type" value="Genomic_DNA"/>
</dbReference>
<dbReference type="eggNOG" id="ENOG502QPZ5">
    <property type="taxonomic scope" value="Eukaryota"/>
</dbReference>
<feature type="transmembrane region" description="Helical" evidence="10">
    <location>
        <begin position="165"/>
        <end position="186"/>
    </location>
</feature>
<protein>
    <recommendedName>
        <fullName evidence="13">MLO-like protein</fullName>
    </recommendedName>
</protein>
<keyword evidence="7 10" id="KW-0472">Membrane</keyword>
<dbReference type="AlphaFoldDB" id="V4NVB5"/>
<evidence type="ECO:0000256" key="7">
    <source>
        <dbReference type="ARBA" id="ARBA00023136"/>
    </source>
</evidence>
<comment type="similarity">
    <text evidence="2">Belongs to the MLO family.</text>
</comment>
<keyword evidence="12" id="KW-1185">Reference proteome</keyword>
<evidence type="ECO:0000256" key="4">
    <source>
        <dbReference type="ARBA" id="ARBA00022821"/>
    </source>
</evidence>
<evidence type="ECO:0000256" key="9">
    <source>
        <dbReference type="SAM" id="MobiDB-lite"/>
    </source>
</evidence>
<dbReference type="GO" id="GO:0006952">
    <property type="term" value="P:defense response"/>
    <property type="evidence" value="ECO:0007669"/>
    <property type="project" value="UniProtKB-KW"/>
</dbReference>
<keyword evidence="5" id="KW-0112">Calmodulin-binding</keyword>
<evidence type="ECO:0000256" key="2">
    <source>
        <dbReference type="ARBA" id="ARBA00006574"/>
    </source>
</evidence>
<evidence type="ECO:0000256" key="6">
    <source>
        <dbReference type="ARBA" id="ARBA00022989"/>
    </source>
</evidence>
<keyword evidence="3 10" id="KW-0812">Transmembrane</keyword>
<comment type="subcellular location">
    <subcellularLocation>
        <location evidence="1">Membrane</location>
        <topology evidence="1">Multi-pass membrane protein</topology>
    </subcellularLocation>
</comment>
<dbReference type="GO" id="GO:0016020">
    <property type="term" value="C:membrane"/>
    <property type="evidence" value="ECO:0007669"/>
    <property type="project" value="UniProtKB-SubCell"/>
</dbReference>
<keyword evidence="6 10" id="KW-1133">Transmembrane helix</keyword>
<gene>
    <name evidence="11" type="ORF">EUTSA_v10022829mg</name>
</gene>
<evidence type="ECO:0008006" key="13">
    <source>
        <dbReference type="Google" id="ProtNLM"/>
    </source>
</evidence>
<accession>V4NVB5</accession>
<name>V4NVB5_EUTSA</name>
<dbReference type="GO" id="GO:0005516">
    <property type="term" value="F:calmodulin binding"/>
    <property type="evidence" value="ECO:0007669"/>
    <property type="project" value="UniProtKB-KW"/>
</dbReference>